<comment type="catalytic activity">
    <reaction evidence="1">
        <text>dUMP + (6R)-5,10-methylene-5,6,7,8-tetrahydrofolate + NADPH + H(+) = dTMP + (6S)-5,6,7,8-tetrahydrofolate + NADP(+)</text>
        <dbReference type="Rhea" id="RHEA:29043"/>
        <dbReference type="ChEBI" id="CHEBI:15378"/>
        <dbReference type="ChEBI" id="CHEBI:15636"/>
        <dbReference type="ChEBI" id="CHEBI:57453"/>
        <dbReference type="ChEBI" id="CHEBI:57783"/>
        <dbReference type="ChEBI" id="CHEBI:58349"/>
        <dbReference type="ChEBI" id="CHEBI:63528"/>
        <dbReference type="ChEBI" id="CHEBI:246422"/>
        <dbReference type="EC" id="2.1.1.148"/>
    </reaction>
</comment>
<evidence type="ECO:0000313" key="2">
    <source>
        <dbReference type="EMBL" id="AEE97347.1"/>
    </source>
</evidence>
<name>F4A304_MAHA5</name>
<feature type="binding site" evidence="1">
    <location>
        <position position="55"/>
    </location>
    <ligand>
        <name>FAD</name>
        <dbReference type="ChEBI" id="CHEBI:57692"/>
        <note>ligand shared between neighboring subunits</note>
    </ligand>
</feature>
<evidence type="ECO:0000313" key="3">
    <source>
        <dbReference type="Proteomes" id="UP000008457"/>
    </source>
</evidence>
<organism evidence="2 3">
    <name type="scientific">Mahella australiensis (strain DSM 15567 / CIP 107919 / 50-1 BON)</name>
    <dbReference type="NCBI Taxonomy" id="697281"/>
    <lineage>
        <taxon>Bacteria</taxon>
        <taxon>Bacillati</taxon>
        <taxon>Bacillota</taxon>
        <taxon>Clostridia</taxon>
        <taxon>Thermoanaerobacterales</taxon>
        <taxon>Thermoanaerobacterales Family IV. Incertae Sedis</taxon>
        <taxon>Mahella</taxon>
    </lineage>
</organism>
<dbReference type="NCBIfam" id="TIGR02170">
    <property type="entry name" value="thyX"/>
    <property type="match status" value="1"/>
</dbReference>
<dbReference type="STRING" id="697281.Mahau_2175"/>
<feature type="binding site" evidence="1">
    <location>
        <position position="162"/>
    </location>
    <ligand>
        <name>FAD</name>
        <dbReference type="ChEBI" id="CHEBI:57692"/>
        <note>ligand shared between neighboring subunits</note>
    </ligand>
</feature>
<dbReference type="Gene3D" id="3.30.1360.170">
    <property type="match status" value="1"/>
</dbReference>
<comment type="cofactor">
    <cofactor evidence="1">
        <name>FAD</name>
        <dbReference type="ChEBI" id="CHEBI:57692"/>
    </cofactor>
    <text evidence="1">Binds 4 FAD per tetramer. Each FAD binding site is formed by three monomers.</text>
</comment>
<protein>
    <recommendedName>
        <fullName evidence="1">Flavin-dependent thymidylate synthase</fullName>
        <shortName evidence="1">FDTS</shortName>
        <ecNumber evidence="1">2.1.1.148</ecNumber>
    </recommendedName>
    <alternativeName>
        <fullName evidence="1">FAD-dependent thymidylate synthase</fullName>
    </alternativeName>
    <alternativeName>
        <fullName evidence="1">Thymidylate synthase ThyX</fullName>
        <shortName evidence="1">TS</shortName>
        <shortName evidence="1">TSase</shortName>
    </alternativeName>
</protein>
<comment type="similarity">
    <text evidence="1">Belongs to the thymidylate synthase ThyX family.</text>
</comment>
<accession>F4A304</accession>
<keyword evidence="1" id="KW-0545">Nucleotide biosynthesis</keyword>
<feature type="binding site" evidence="1">
    <location>
        <position position="167"/>
    </location>
    <ligand>
        <name>dUMP</name>
        <dbReference type="ChEBI" id="CHEBI:246422"/>
        <note>ligand shared between dimeric partners</note>
    </ligand>
</feature>
<reference evidence="2 3" key="2">
    <citation type="journal article" date="2011" name="Stand. Genomic Sci.">
        <title>Complete genome sequence of Mahella australiensis type strain (50-1 BON).</title>
        <authorList>
            <person name="Sikorski J."/>
            <person name="Teshima H."/>
            <person name="Nolan M."/>
            <person name="Lucas S."/>
            <person name="Hammon N."/>
            <person name="Deshpande S."/>
            <person name="Cheng J.F."/>
            <person name="Pitluck S."/>
            <person name="Liolios K."/>
            <person name="Pagani I."/>
            <person name="Ivanova N."/>
            <person name="Huntemann M."/>
            <person name="Mavromatis K."/>
            <person name="Ovchinikova G."/>
            <person name="Pati A."/>
            <person name="Tapia R."/>
            <person name="Han C."/>
            <person name="Goodwin L."/>
            <person name="Chen A."/>
            <person name="Palaniappan K."/>
            <person name="Land M."/>
            <person name="Hauser L."/>
            <person name="Ngatchou-Djao O.D."/>
            <person name="Rohde M."/>
            <person name="Pukall R."/>
            <person name="Spring S."/>
            <person name="Abt B."/>
            <person name="Goker M."/>
            <person name="Detter J.C."/>
            <person name="Woyke T."/>
            <person name="Bristow J."/>
            <person name="Markowitz V."/>
            <person name="Hugenholtz P."/>
            <person name="Eisen J.A."/>
            <person name="Kyrpides N.C."/>
            <person name="Klenk H.P."/>
            <person name="Lapidus A."/>
        </authorList>
    </citation>
    <scope>NUCLEOTIDE SEQUENCE [LARGE SCALE GENOMIC DNA]</scope>
    <source>
        <strain evidence="3">DSM 15567 / CIP 107919 / 50-1 BON</strain>
    </source>
</reference>
<dbReference type="eggNOG" id="COG1351">
    <property type="taxonomic scope" value="Bacteria"/>
</dbReference>
<dbReference type="GO" id="GO:0004799">
    <property type="term" value="F:thymidylate synthase activity"/>
    <property type="evidence" value="ECO:0007669"/>
    <property type="project" value="TreeGrafter"/>
</dbReference>
<dbReference type="EMBL" id="CP002360">
    <property type="protein sequence ID" value="AEE97347.1"/>
    <property type="molecule type" value="Genomic_DNA"/>
</dbReference>
<dbReference type="RefSeq" id="WP_013781774.1">
    <property type="nucleotide sequence ID" value="NC_015520.1"/>
</dbReference>
<dbReference type="PANTHER" id="PTHR34934:SF1">
    <property type="entry name" value="FLAVIN-DEPENDENT THYMIDYLATE SYNTHASE"/>
    <property type="match status" value="1"/>
</dbReference>
<dbReference type="PANTHER" id="PTHR34934">
    <property type="entry name" value="FLAVIN-DEPENDENT THYMIDYLATE SYNTHASE"/>
    <property type="match status" value="1"/>
</dbReference>
<dbReference type="OrthoDB" id="9780625at2"/>
<dbReference type="KEGG" id="mas:Mahau_2175"/>
<dbReference type="GO" id="GO:0050660">
    <property type="term" value="F:flavin adenine dinucleotide binding"/>
    <property type="evidence" value="ECO:0007669"/>
    <property type="project" value="UniProtKB-UniRule"/>
</dbReference>
<dbReference type="SUPFAM" id="SSF69796">
    <property type="entry name" value="Thymidylate synthase-complementing protein Thy1"/>
    <property type="match status" value="1"/>
</dbReference>
<feature type="binding site" description="in other chain" evidence="1">
    <location>
        <position position="140"/>
    </location>
    <ligand>
        <name>dUMP</name>
        <dbReference type="ChEBI" id="CHEBI:246422"/>
        <note>ligand shared between dimeric partners</note>
    </ligand>
</feature>
<reference evidence="3" key="1">
    <citation type="submission" date="2010-11" db="EMBL/GenBank/DDBJ databases">
        <title>The complete genome of Mahella australiensis DSM 15567.</title>
        <authorList>
            <consortium name="US DOE Joint Genome Institute (JGI-PGF)"/>
            <person name="Lucas S."/>
            <person name="Copeland A."/>
            <person name="Lapidus A."/>
            <person name="Bruce D."/>
            <person name="Goodwin L."/>
            <person name="Pitluck S."/>
            <person name="Kyrpides N."/>
            <person name="Mavromatis K."/>
            <person name="Pagani I."/>
            <person name="Ivanova N."/>
            <person name="Teshima H."/>
            <person name="Brettin T."/>
            <person name="Detter J.C."/>
            <person name="Han C."/>
            <person name="Tapia R."/>
            <person name="Land M."/>
            <person name="Hauser L."/>
            <person name="Markowitz V."/>
            <person name="Cheng J.-F."/>
            <person name="Hugenholtz P."/>
            <person name="Woyke T."/>
            <person name="Wu D."/>
            <person name="Spring S."/>
            <person name="Pukall R."/>
            <person name="Steenblock K."/>
            <person name="Schneider S."/>
            <person name="Klenk H.-P."/>
            <person name="Eisen J.A."/>
        </authorList>
    </citation>
    <scope>NUCLEOTIDE SEQUENCE [LARGE SCALE GENOMIC DNA]</scope>
    <source>
        <strain evidence="3">DSM 15567 / CIP 107919 / 50-1 BON</strain>
    </source>
</reference>
<keyword evidence="3" id="KW-1185">Reference proteome</keyword>
<dbReference type="HOGENOM" id="CLU_077585_0_0_9"/>
<comment type="function">
    <text evidence="1">Catalyzes the reductive methylation of 2'-deoxyuridine-5'-monophosphate (dUMP) to 2'-deoxythymidine-5'-monophosphate (dTMP) while utilizing 5,10-methylenetetrahydrofolate (mTHF) as the methyl donor, and NADPH and FADH(2) as the reductant.</text>
</comment>
<keyword evidence="1 2" id="KW-0489">Methyltransferase</keyword>
<dbReference type="CDD" id="cd20175">
    <property type="entry name" value="ThyX"/>
    <property type="match status" value="1"/>
</dbReference>
<feature type="binding site" description="in other chain" evidence="1">
    <location>
        <begin position="87"/>
        <end position="91"/>
    </location>
    <ligand>
        <name>dUMP</name>
        <dbReference type="ChEBI" id="CHEBI:246422"/>
        <note>ligand shared between dimeric partners</note>
    </ligand>
</feature>
<dbReference type="GO" id="GO:0032259">
    <property type="term" value="P:methylation"/>
    <property type="evidence" value="ECO:0007669"/>
    <property type="project" value="UniProtKB-KW"/>
</dbReference>
<dbReference type="PROSITE" id="PS51331">
    <property type="entry name" value="THYX"/>
    <property type="match status" value="1"/>
</dbReference>
<proteinExistence type="inferred from homology"/>
<feature type="binding site" evidence="1">
    <location>
        <position position="87"/>
    </location>
    <ligand>
        <name>FAD</name>
        <dbReference type="ChEBI" id="CHEBI:57692"/>
        <note>ligand shared between neighboring subunits</note>
    </ligand>
</feature>
<feature type="active site" description="Involved in ionization of N3 of dUMP, leading to its activation" evidence="1">
    <location>
        <position position="167"/>
    </location>
</feature>
<dbReference type="Proteomes" id="UP000008457">
    <property type="component" value="Chromosome"/>
</dbReference>
<dbReference type="HAMAP" id="MF_01408">
    <property type="entry name" value="ThyX"/>
    <property type="match status" value="1"/>
</dbReference>
<comment type="pathway">
    <text evidence="1">Pyrimidine metabolism; dTTP biosynthesis.</text>
</comment>
<gene>
    <name evidence="1" type="primary">thyX</name>
    <name evidence="2" type="ordered locus">Mahau_2175</name>
</gene>
<dbReference type="UniPathway" id="UPA00575"/>
<dbReference type="InterPro" id="IPR036098">
    <property type="entry name" value="Thymidylate_synthase_ThyX_sf"/>
</dbReference>
<feature type="binding site" evidence="1">
    <location>
        <begin position="76"/>
        <end position="79"/>
    </location>
    <ligand>
        <name>dUMP</name>
        <dbReference type="ChEBI" id="CHEBI:246422"/>
        <note>ligand shared between dimeric partners</note>
    </ligand>
</feature>
<keyword evidence="1" id="KW-0521">NADP</keyword>
<dbReference type="GO" id="GO:0070402">
    <property type="term" value="F:NADPH binding"/>
    <property type="evidence" value="ECO:0007669"/>
    <property type="project" value="TreeGrafter"/>
</dbReference>
<feature type="binding site" evidence="1">
    <location>
        <begin position="156"/>
        <end position="158"/>
    </location>
    <ligand>
        <name>FAD</name>
        <dbReference type="ChEBI" id="CHEBI:57692"/>
        <note>ligand shared between neighboring subunits</note>
    </ligand>
</feature>
<sequence>MKVELINYTPQPERTVAVAARMCYSDADIDELSENMSDEKVRSFLQKLVDLGHESPIEHASFTFAIEGISRACSHQLVRHRLASYSQKSQRYVKEDQFQYVIPPSYIDKGIEDRFEERMKIIQQWYNEDIEAGIPKEDARYNLPNACQTQLMVTMNARELWHFFRLRCCLRAQWEIRTVAESMLREVKKVAPLLFEKAGPACVYGPCSEGKMNCGKSKEVRARYREMHA</sequence>
<evidence type="ECO:0000256" key="1">
    <source>
        <dbReference type="HAMAP-Rule" id="MF_01408"/>
    </source>
</evidence>
<keyword evidence="1 2" id="KW-0808">Transferase</keyword>
<dbReference type="GO" id="GO:0006235">
    <property type="term" value="P:dTTP biosynthetic process"/>
    <property type="evidence" value="ECO:0007669"/>
    <property type="project" value="UniProtKB-UniRule"/>
</dbReference>
<keyword evidence="1" id="KW-0274">FAD</keyword>
<dbReference type="Pfam" id="PF02511">
    <property type="entry name" value="Thy1"/>
    <property type="match status" value="1"/>
</dbReference>
<dbReference type="GO" id="GO:0006231">
    <property type="term" value="P:dTMP biosynthetic process"/>
    <property type="evidence" value="ECO:0007669"/>
    <property type="project" value="UniProtKB-UniRule"/>
</dbReference>
<dbReference type="EC" id="2.1.1.148" evidence="1"/>
<comment type="subunit">
    <text evidence="1">Homotetramer.</text>
</comment>
<dbReference type="InterPro" id="IPR003669">
    <property type="entry name" value="Thymidylate_synthase_ThyX"/>
</dbReference>
<keyword evidence="1" id="KW-0285">Flavoprotein</keyword>
<dbReference type="AlphaFoldDB" id="F4A304"/>
<feature type="binding site" evidence="1">
    <location>
        <begin position="79"/>
        <end position="81"/>
    </location>
    <ligand>
        <name>FAD</name>
        <dbReference type="ChEBI" id="CHEBI:57692"/>
        <note>ligand shared between neighboring subunits</note>
    </ligand>
</feature>
<dbReference type="GO" id="GO:0050797">
    <property type="term" value="F:thymidylate synthase (FAD) activity"/>
    <property type="evidence" value="ECO:0007669"/>
    <property type="project" value="UniProtKB-UniRule"/>
</dbReference>